<dbReference type="AlphaFoldDB" id="A0A5C6CQ16"/>
<dbReference type="InterPro" id="IPR015867">
    <property type="entry name" value="N-reg_PII/ATP_PRibTrfase_C"/>
</dbReference>
<dbReference type="InterPro" id="IPR002187">
    <property type="entry name" value="N-reg_PII"/>
</dbReference>
<dbReference type="EMBL" id="SJPT01000001">
    <property type="protein sequence ID" value="TWU27043.1"/>
    <property type="molecule type" value="Genomic_DNA"/>
</dbReference>
<evidence type="ECO:0000256" key="1">
    <source>
        <dbReference type="RuleBase" id="RU003936"/>
    </source>
</evidence>
<comment type="similarity">
    <text evidence="1">Belongs to the P(II) protein family.</text>
</comment>
<dbReference type="RefSeq" id="WP_146593293.1">
    <property type="nucleotide sequence ID" value="NZ_SJPT01000001.1"/>
</dbReference>
<reference evidence="2 3" key="1">
    <citation type="submission" date="2019-02" db="EMBL/GenBank/DDBJ databases">
        <title>Deep-cultivation of Planctomycetes and their phenomic and genomic characterization uncovers novel biology.</title>
        <authorList>
            <person name="Wiegand S."/>
            <person name="Jogler M."/>
            <person name="Boedeker C."/>
            <person name="Pinto D."/>
            <person name="Vollmers J."/>
            <person name="Rivas-Marin E."/>
            <person name="Kohn T."/>
            <person name="Peeters S.H."/>
            <person name="Heuer A."/>
            <person name="Rast P."/>
            <person name="Oberbeckmann S."/>
            <person name="Bunk B."/>
            <person name="Jeske O."/>
            <person name="Meyerdierks A."/>
            <person name="Storesund J.E."/>
            <person name="Kallscheuer N."/>
            <person name="Luecker S."/>
            <person name="Lage O.M."/>
            <person name="Pohl T."/>
            <person name="Merkel B.J."/>
            <person name="Hornburger P."/>
            <person name="Mueller R.-W."/>
            <person name="Bruemmer F."/>
            <person name="Labrenz M."/>
            <person name="Spormann A.M."/>
            <person name="Op Den Camp H."/>
            <person name="Overmann J."/>
            <person name="Amann R."/>
            <person name="Jetten M.S.M."/>
            <person name="Mascher T."/>
            <person name="Medema M.H."/>
            <person name="Devos D.P."/>
            <person name="Kaster A.-K."/>
            <person name="Ovreas L."/>
            <person name="Rohde M."/>
            <person name="Galperin M.Y."/>
            <person name="Jogler C."/>
        </authorList>
    </citation>
    <scope>NUCLEOTIDE SEQUENCE [LARGE SCALE GENOMIC DNA]</scope>
    <source>
        <strain evidence="2 3">Pla52o</strain>
    </source>
</reference>
<dbReference type="PROSITE" id="PS51343">
    <property type="entry name" value="PII_GLNB_DOM"/>
    <property type="match status" value="1"/>
</dbReference>
<dbReference type="Pfam" id="PF00543">
    <property type="entry name" value="P-II"/>
    <property type="match status" value="1"/>
</dbReference>
<dbReference type="OrthoDB" id="9802729at2"/>
<evidence type="ECO:0000313" key="2">
    <source>
        <dbReference type="EMBL" id="TWU27043.1"/>
    </source>
</evidence>
<dbReference type="SUPFAM" id="SSF54913">
    <property type="entry name" value="GlnB-like"/>
    <property type="match status" value="1"/>
</dbReference>
<gene>
    <name evidence="2" type="primary">glnB_2</name>
    <name evidence="2" type="ORF">Pla52o_09020</name>
</gene>
<dbReference type="PROSITE" id="PS00638">
    <property type="entry name" value="PII_GLNB_CTER"/>
    <property type="match status" value="1"/>
</dbReference>
<evidence type="ECO:0000313" key="3">
    <source>
        <dbReference type="Proteomes" id="UP000316304"/>
    </source>
</evidence>
<dbReference type="GO" id="GO:0030234">
    <property type="term" value="F:enzyme regulator activity"/>
    <property type="evidence" value="ECO:0007669"/>
    <property type="project" value="InterPro"/>
</dbReference>
<name>A0A5C6CQ16_9BACT</name>
<dbReference type="InterPro" id="IPR017918">
    <property type="entry name" value="N-reg_PII_CS"/>
</dbReference>
<keyword evidence="3" id="KW-1185">Reference proteome</keyword>
<dbReference type="InterPro" id="IPR011322">
    <property type="entry name" value="N-reg_PII-like_a/b"/>
</dbReference>
<dbReference type="Gene3D" id="3.30.70.120">
    <property type="match status" value="1"/>
</dbReference>
<protein>
    <submittedName>
        <fullName evidence="2">Nitrogen regulatory protein P-II</fullName>
    </submittedName>
</protein>
<organism evidence="2 3">
    <name type="scientific">Novipirellula galeiformis</name>
    <dbReference type="NCBI Taxonomy" id="2528004"/>
    <lineage>
        <taxon>Bacteria</taxon>
        <taxon>Pseudomonadati</taxon>
        <taxon>Planctomycetota</taxon>
        <taxon>Planctomycetia</taxon>
        <taxon>Pirellulales</taxon>
        <taxon>Pirellulaceae</taxon>
        <taxon>Novipirellula</taxon>
    </lineage>
</organism>
<accession>A0A5C6CQ16</accession>
<dbReference type="GO" id="GO:0006808">
    <property type="term" value="P:regulation of nitrogen utilization"/>
    <property type="evidence" value="ECO:0007669"/>
    <property type="project" value="InterPro"/>
</dbReference>
<proteinExistence type="inferred from homology"/>
<dbReference type="GO" id="GO:0005524">
    <property type="term" value="F:ATP binding"/>
    <property type="evidence" value="ECO:0007669"/>
    <property type="project" value="TreeGrafter"/>
</dbReference>
<dbReference type="GO" id="GO:0005829">
    <property type="term" value="C:cytosol"/>
    <property type="evidence" value="ECO:0007669"/>
    <property type="project" value="TreeGrafter"/>
</dbReference>
<dbReference type="PRINTS" id="PR00340">
    <property type="entry name" value="PIIGLNB"/>
</dbReference>
<sequence length="112" mass="12309">MKLIIAIIQPSQLEAVKEALTQVEVFRLTVMDCQGFGRQKGQTGVYRGHEFGVNLLRKVQLQIAVNEEFVKPTVDAILAGGHTGEIGDGKIFVLPMDDCIRIRTGERGSEAI</sequence>
<dbReference type="SMART" id="SM00938">
    <property type="entry name" value="P-II"/>
    <property type="match status" value="1"/>
</dbReference>
<comment type="caution">
    <text evidence="2">The sequence shown here is derived from an EMBL/GenBank/DDBJ whole genome shotgun (WGS) entry which is preliminary data.</text>
</comment>
<dbReference type="PANTHER" id="PTHR30115">
    <property type="entry name" value="NITROGEN REGULATORY PROTEIN P-II"/>
    <property type="match status" value="1"/>
</dbReference>
<dbReference type="Proteomes" id="UP000316304">
    <property type="component" value="Unassembled WGS sequence"/>
</dbReference>
<dbReference type="PANTHER" id="PTHR30115:SF18">
    <property type="entry name" value="NITROGEN REGULATORY PROTEIN P-II"/>
    <property type="match status" value="1"/>
</dbReference>